<dbReference type="Pfam" id="PF00583">
    <property type="entry name" value="Acetyltransf_1"/>
    <property type="match status" value="1"/>
</dbReference>
<protein>
    <submittedName>
        <fullName evidence="6">Ribosomal protein S18-alanine N-acetyltransferase</fullName>
        <ecNumber evidence="6">2.3.1.266</ecNumber>
    </submittedName>
</protein>
<evidence type="ECO:0000256" key="2">
    <source>
        <dbReference type="ARBA" id="ARBA00022490"/>
    </source>
</evidence>
<keyword evidence="6" id="KW-0687">Ribonucleoprotein</keyword>
<keyword evidence="7" id="KW-1185">Reference proteome</keyword>
<dbReference type="EC" id="2.3.1.266" evidence="6"/>
<dbReference type="InterPro" id="IPR016181">
    <property type="entry name" value="Acyl_CoA_acyltransferase"/>
</dbReference>
<name>A0AA42BM18_9ALTE</name>
<keyword evidence="6" id="KW-0689">Ribosomal protein</keyword>
<dbReference type="Proteomes" id="UP001165413">
    <property type="component" value="Unassembled WGS sequence"/>
</dbReference>
<comment type="caution">
    <text evidence="6">The sequence shown here is derived from an EMBL/GenBank/DDBJ whole genome shotgun (WGS) entry which is preliminary data.</text>
</comment>
<sequence>MEAPTNYTRDNIKIRYLGTQDRALAYSIMVNAQPHPWSEATFTSCLAHPYSAIGIYVGAVLQGFYITLETDIADHKELTLMEIVIATHSQGRGLGDYLLTYLIAQAKHAKAAEIWLEVRASNASAIHLYKKHGFVQVQVRKGYYPDASSGSIGRAREDGLVLKLSLL</sequence>
<keyword evidence="3 6" id="KW-0808">Transferase</keyword>
<dbReference type="CDD" id="cd04301">
    <property type="entry name" value="NAT_SF"/>
    <property type="match status" value="1"/>
</dbReference>
<gene>
    <name evidence="6" type="primary">rimI</name>
    <name evidence="6" type="ORF">NLF92_11075</name>
</gene>
<dbReference type="PROSITE" id="PS51186">
    <property type="entry name" value="GNAT"/>
    <property type="match status" value="1"/>
</dbReference>
<reference evidence="6" key="1">
    <citation type="submission" date="2022-07" db="EMBL/GenBank/DDBJ databases">
        <title>Characterization of the Novel Bacterium Alteromonas immobilis LMIT006 and Alteromonas gregis LMIT007.</title>
        <authorList>
            <person name="Lin X."/>
        </authorList>
    </citation>
    <scope>NUCLEOTIDE SEQUENCE</scope>
    <source>
        <strain evidence="6">LMIT007</strain>
    </source>
</reference>
<dbReference type="GO" id="GO:0008999">
    <property type="term" value="F:protein-N-terminal-alanine acetyltransferase activity"/>
    <property type="evidence" value="ECO:0007669"/>
    <property type="project" value="UniProtKB-EC"/>
</dbReference>
<dbReference type="GO" id="GO:0005840">
    <property type="term" value="C:ribosome"/>
    <property type="evidence" value="ECO:0007669"/>
    <property type="project" value="UniProtKB-KW"/>
</dbReference>
<dbReference type="EMBL" id="JANATA010000022">
    <property type="protein sequence ID" value="MCP3429488.1"/>
    <property type="molecule type" value="Genomic_DNA"/>
</dbReference>
<keyword evidence="4 6" id="KW-0012">Acyltransferase</keyword>
<dbReference type="InterPro" id="IPR050680">
    <property type="entry name" value="YpeA/RimI_acetyltransf"/>
</dbReference>
<organism evidence="6 7">
    <name type="scientific">Opacimonas viscosa</name>
    <dbReference type="NCBI Taxonomy" id="2961944"/>
    <lineage>
        <taxon>Bacteria</taxon>
        <taxon>Pseudomonadati</taxon>
        <taxon>Pseudomonadota</taxon>
        <taxon>Gammaproteobacteria</taxon>
        <taxon>Alteromonadales</taxon>
        <taxon>Alteromonadaceae</taxon>
        <taxon>Opacimonas</taxon>
    </lineage>
</organism>
<dbReference type="AlphaFoldDB" id="A0AA42BM18"/>
<feature type="domain" description="N-acetyltransferase" evidence="5">
    <location>
        <begin position="12"/>
        <end position="167"/>
    </location>
</feature>
<proteinExistence type="inferred from homology"/>
<evidence type="ECO:0000256" key="3">
    <source>
        <dbReference type="ARBA" id="ARBA00022679"/>
    </source>
</evidence>
<evidence type="ECO:0000313" key="7">
    <source>
        <dbReference type="Proteomes" id="UP001165413"/>
    </source>
</evidence>
<dbReference type="SUPFAM" id="SSF55729">
    <property type="entry name" value="Acyl-CoA N-acyltransferases (Nat)"/>
    <property type="match status" value="1"/>
</dbReference>
<dbReference type="PANTHER" id="PTHR43420:SF44">
    <property type="entry name" value="ACETYLTRANSFERASE YPEA"/>
    <property type="match status" value="1"/>
</dbReference>
<comment type="similarity">
    <text evidence="1">Belongs to the acetyltransferase family. RimI subfamily.</text>
</comment>
<keyword evidence="2" id="KW-0963">Cytoplasm</keyword>
<dbReference type="InterPro" id="IPR000182">
    <property type="entry name" value="GNAT_dom"/>
</dbReference>
<dbReference type="PANTHER" id="PTHR43420">
    <property type="entry name" value="ACETYLTRANSFERASE"/>
    <property type="match status" value="1"/>
</dbReference>
<dbReference type="NCBIfam" id="TIGR01575">
    <property type="entry name" value="rimI"/>
    <property type="match status" value="1"/>
</dbReference>
<evidence type="ECO:0000313" key="6">
    <source>
        <dbReference type="EMBL" id="MCP3429488.1"/>
    </source>
</evidence>
<evidence type="ECO:0000256" key="1">
    <source>
        <dbReference type="ARBA" id="ARBA00005395"/>
    </source>
</evidence>
<accession>A0AA42BM18</accession>
<dbReference type="RefSeq" id="WP_254101894.1">
    <property type="nucleotide sequence ID" value="NZ_JANATA010000022.1"/>
</dbReference>
<dbReference type="InterPro" id="IPR006464">
    <property type="entry name" value="AcTrfase_RimI/Ard1"/>
</dbReference>
<evidence type="ECO:0000256" key="4">
    <source>
        <dbReference type="ARBA" id="ARBA00023315"/>
    </source>
</evidence>
<evidence type="ECO:0000259" key="5">
    <source>
        <dbReference type="PROSITE" id="PS51186"/>
    </source>
</evidence>
<dbReference type="Gene3D" id="3.40.630.30">
    <property type="match status" value="1"/>
</dbReference>